<accession>A0A9W8N5E0</accession>
<feature type="compositionally biased region" description="Basic and acidic residues" evidence="1">
    <location>
        <begin position="427"/>
        <end position="451"/>
    </location>
</feature>
<keyword evidence="3" id="KW-1185">Reference proteome</keyword>
<organism evidence="2 3">
    <name type="scientific">Xylaria arbuscula</name>
    <dbReference type="NCBI Taxonomy" id="114810"/>
    <lineage>
        <taxon>Eukaryota</taxon>
        <taxon>Fungi</taxon>
        <taxon>Dikarya</taxon>
        <taxon>Ascomycota</taxon>
        <taxon>Pezizomycotina</taxon>
        <taxon>Sordariomycetes</taxon>
        <taxon>Xylariomycetidae</taxon>
        <taxon>Xylariales</taxon>
        <taxon>Xylariaceae</taxon>
        <taxon>Xylaria</taxon>
    </lineage>
</organism>
<dbReference type="EMBL" id="JANPWZ010002742">
    <property type="protein sequence ID" value="KAJ3556431.1"/>
    <property type="molecule type" value="Genomic_DNA"/>
</dbReference>
<feature type="region of interest" description="Disordered" evidence="1">
    <location>
        <begin position="218"/>
        <end position="286"/>
    </location>
</feature>
<feature type="region of interest" description="Disordered" evidence="1">
    <location>
        <begin position="300"/>
        <end position="507"/>
    </location>
</feature>
<name>A0A9W8N5E0_9PEZI</name>
<dbReference type="Proteomes" id="UP001148614">
    <property type="component" value="Unassembled WGS sequence"/>
</dbReference>
<proteinExistence type="predicted"/>
<sequence length="683" mass="74552">MPEFKFRPLWEPPVQKQKTAGPAATQLSRQCLGLMQGPAQSSHLSQSSIKPVNSNQIDQIQGKFPELLSSSFSDLPILDYHTNISNINISGINVALSIPNGDMLVESAAISRGFGPLDITGSFRASSAIAQLDFPYDNASHIMDRSVIESEDCNSNASFDGEAQPMQMPISGPEYIAEILPDPEDCTTAADTDAALGALPSDLSSFSGARAGINAHLEGLSSSTRDGTSQSPNKDVSEPFINDNLRPERQLCKTSLTHNDSTRSHSAETSILSPGYTEKDPVDIGSLSSRENSLTVVSIASPPSEDHAPDHVAEGSTNVTLEECTQGNYYPTPSDYTTSQSGPGSTQARKRLTRANTCGSGNNETPEPKRPRHSKQPNQPSLRDCTPMRSVRSLPSCTVVHSGKSTPNDANSRLSRSSRASRRHLRNRPENTVSEKYRAKKLAVPDHDDGRGGSTYEVPVQPESPTSQKVGHSTFQAPSTHSQNLLGGRHPFNDPDPMLRKSPPFADSRPLAMQCNTCGFSAEHILQLSDYVQGRLQEGDDLSTIQLFLGFIRDYASQRRTYEKPTTAYDHAHDARVRGYISDSDHVSTPDTSEHDGGNNTSDTDTSGEDSDNSRSCQSESPKSGIAMSKKRRWEPLEEARLRAWAMEKKEWSWIAKKLRRSPGAVSQHWGFMLKQDVESAEA</sequence>
<evidence type="ECO:0000313" key="3">
    <source>
        <dbReference type="Proteomes" id="UP001148614"/>
    </source>
</evidence>
<protein>
    <recommendedName>
        <fullName evidence="4">Myb-like domain-containing protein</fullName>
    </recommendedName>
</protein>
<reference evidence="2" key="1">
    <citation type="submission" date="2022-07" db="EMBL/GenBank/DDBJ databases">
        <title>Genome Sequence of Xylaria arbuscula.</title>
        <authorList>
            <person name="Buettner E."/>
        </authorList>
    </citation>
    <scope>NUCLEOTIDE SEQUENCE</scope>
    <source>
        <strain evidence="2">VT107</strain>
    </source>
</reference>
<evidence type="ECO:0000313" key="2">
    <source>
        <dbReference type="EMBL" id="KAJ3556431.1"/>
    </source>
</evidence>
<evidence type="ECO:0000256" key="1">
    <source>
        <dbReference type="SAM" id="MobiDB-lite"/>
    </source>
</evidence>
<feature type="compositionally biased region" description="Polar residues" evidence="1">
    <location>
        <begin position="315"/>
        <end position="347"/>
    </location>
</feature>
<evidence type="ECO:0008006" key="4">
    <source>
        <dbReference type="Google" id="ProtNLM"/>
    </source>
</evidence>
<feature type="compositionally biased region" description="Polar residues" evidence="1">
    <location>
        <begin position="354"/>
        <end position="365"/>
    </location>
</feature>
<feature type="compositionally biased region" description="Polar residues" evidence="1">
    <location>
        <begin position="220"/>
        <end position="234"/>
    </location>
</feature>
<feature type="compositionally biased region" description="Basic and acidic residues" evidence="1">
    <location>
        <begin position="304"/>
        <end position="313"/>
    </location>
</feature>
<dbReference type="AlphaFoldDB" id="A0A9W8N5E0"/>
<gene>
    <name evidence="2" type="ORF">NPX13_g10136</name>
</gene>
<feature type="compositionally biased region" description="Basic and acidic residues" evidence="1">
    <location>
        <begin position="582"/>
        <end position="597"/>
    </location>
</feature>
<feature type="compositionally biased region" description="Polar residues" evidence="1">
    <location>
        <begin position="463"/>
        <end position="485"/>
    </location>
</feature>
<feature type="region of interest" description="Disordered" evidence="1">
    <location>
        <begin position="582"/>
        <end position="632"/>
    </location>
</feature>
<comment type="caution">
    <text evidence="2">The sequence shown here is derived from an EMBL/GenBank/DDBJ whole genome shotgun (WGS) entry which is preliminary data.</text>
</comment>